<dbReference type="RefSeq" id="XP_066670947.1">
    <property type="nucleotide sequence ID" value="XM_066807329.1"/>
</dbReference>
<comment type="caution">
    <text evidence="1">The sequence shown here is derived from an EMBL/GenBank/DDBJ whole genome shotgun (WGS) entry which is preliminary data.</text>
</comment>
<proteinExistence type="predicted"/>
<evidence type="ECO:0000313" key="2">
    <source>
        <dbReference type="Proteomes" id="UP001433268"/>
    </source>
</evidence>
<evidence type="ECO:0000313" key="1">
    <source>
        <dbReference type="EMBL" id="KAK8088053.1"/>
    </source>
</evidence>
<gene>
    <name evidence="1" type="ORF">PG997_003014</name>
</gene>
<sequence length="192" mass="21673">MLLESLDSNDTFRRHQEDPKVSKSLLTFTRDCKACASRRRASWPNLKPLKRTSTLEPIEGLVHLKRLRAVLQPQPQRRRNALIIGCKAVARLVWRRRRWATFGGTTEAMIIPTLVIGVEFGSTSAGKLDPFWSNRQSLREIFVAVRDALVEEGITEYGLEVTLLRLLPDSFVKAGDGLLGQVTAVILPERNI</sequence>
<reference evidence="1 2" key="1">
    <citation type="submission" date="2023-01" db="EMBL/GenBank/DDBJ databases">
        <title>Analysis of 21 Apiospora genomes using comparative genomics revels a genus with tremendous synthesis potential of carbohydrate active enzymes and secondary metabolites.</title>
        <authorList>
            <person name="Sorensen T."/>
        </authorList>
    </citation>
    <scope>NUCLEOTIDE SEQUENCE [LARGE SCALE GENOMIC DNA]</scope>
    <source>
        <strain evidence="1 2">CBS 114990</strain>
    </source>
</reference>
<dbReference type="GeneID" id="92040389"/>
<keyword evidence="2" id="KW-1185">Reference proteome</keyword>
<organism evidence="1 2">
    <name type="scientific">Apiospora hydei</name>
    <dbReference type="NCBI Taxonomy" id="1337664"/>
    <lineage>
        <taxon>Eukaryota</taxon>
        <taxon>Fungi</taxon>
        <taxon>Dikarya</taxon>
        <taxon>Ascomycota</taxon>
        <taxon>Pezizomycotina</taxon>
        <taxon>Sordariomycetes</taxon>
        <taxon>Xylariomycetidae</taxon>
        <taxon>Amphisphaeriales</taxon>
        <taxon>Apiosporaceae</taxon>
        <taxon>Apiospora</taxon>
    </lineage>
</organism>
<protein>
    <submittedName>
        <fullName evidence="1">Uncharacterized protein</fullName>
    </submittedName>
</protein>
<accession>A0ABR1WY56</accession>
<name>A0ABR1WY56_9PEZI</name>
<dbReference type="EMBL" id="JAQQWN010000004">
    <property type="protein sequence ID" value="KAK8088053.1"/>
    <property type="molecule type" value="Genomic_DNA"/>
</dbReference>
<dbReference type="Proteomes" id="UP001433268">
    <property type="component" value="Unassembled WGS sequence"/>
</dbReference>